<sequence length="294" mass="33369">MRILIRYGSITRKFMVLETSDRDGSLNLTVRREGVSTSRKRWSTNSAGQEQKIIEFSSPRPKNKRITIHQSGRVNYHENGKTIFVAPLTQVTQAFALYGYRVPALDRLDLHDEEVAGEDAVFDLPHLPEGPVSFSVILGPVDFSPQGRSIKLEYKAEGYSITFLVDPVTIAVPSALDLYFTTFTPERGLFLQQQMSEGQALISYHQALAATKEIVLYAPNGEGVIRMIFSAPMRIAPRYKIELMDPEFHVSDQDVMRDRRSETVMLKFKVRHRKSGQIIRRPIAIKSIELDAEL</sequence>
<gene>
    <name evidence="1" type="ORF">DFR41_11352</name>
</gene>
<evidence type="ECO:0000313" key="2">
    <source>
        <dbReference type="Proteomes" id="UP000255265"/>
    </source>
</evidence>
<dbReference type="Proteomes" id="UP000255265">
    <property type="component" value="Unassembled WGS sequence"/>
</dbReference>
<protein>
    <submittedName>
        <fullName evidence="1">Uncharacterized protein</fullName>
    </submittedName>
</protein>
<dbReference type="OrthoDB" id="8909906at2"/>
<dbReference type="EMBL" id="QQAV01000013">
    <property type="protein sequence ID" value="RDI19070.1"/>
    <property type="molecule type" value="Genomic_DNA"/>
</dbReference>
<proteinExistence type="predicted"/>
<dbReference type="AlphaFoldDB" id="A0A370F621"/>
<reference evidence="1 2" key="1">
    <citation type="submission" date="2018-07" db="EMBL/GenBank/DDBJ databases">
        <title>Genomic Encyclopedia of Type Strains, Phase IV (KMG-IV): sequencing the most valuable type-strain genomes for metagenomic binning, comparative biology and taxonomic classification.</title>
        <authorList>
            <person name="Goeker M."/>
        </authorList>
    </citation>
    <scope>NUCLEOTIDE SEQUENCE [LARGE SCALE GENOMIC DNA]</scope>
    <source>
        <strain evidence="1 2">DSM 21352</strain>
    </source>
</reference>
<comment type="caution">
    <text evidence="1">The sequence shown here is derived from an EMBL/GenBank/DDBJ whole genome shotgun (WGS) entry which is preliminary data.</text>
</comment>
<evidence type="ECO:0000313" key="1">
    <source>
        <dbReference type="EMBL" id="RDI19070.1"/>
    </source>
</evidence>
<keyword evidence="2" id="KW-1185">Reference proteome</keyword>
<organism evidence="1 2">
    <name type="scientific">Pseudacidovorax intermedius</name>
    <dbReference type="NCBI Taxonomy" id="433924"/>
    <lineage>
        <taxon>Bacteria</taxon>
        <taxon>Pseudomonadati</taxon>
        <taxon>Pseudomonadota</taxon>
        <taxon>Betaproteobacteria</taxon>
        <taxon>Burkholderiales</taxon>
        <taxon>Comamonadaceae</taxon>
        <taxon>Pseudacidovorax</taxon>
    </lineage>
</organism>
<name>A0A370F621_9BURK</name>
<accession>A0A370F621</accession>
<dbReference type="RefSeq" id="WP_114804524.1">
    <property type="nucleotide sequence ID" value="NZ_QQAV01000013.1"/>
</dbReference>